<evidence type="ECO:0000313" key="3">
    <source>
        <dbReference type="Proteomes" id="UP000316476"/>
    </source>
</evidence>
<protein>
    <submittedName>
        <fullName evidence="2">Leucine Rich repeats (2 copies)</fullName>
    </submittedName>
</protein>
<gene>
    <name evidence="2" type="ORF">V7x_35230</name>
</gene>
<dbReference type="InterPro" id="IPR029475">
    <property type="entry name" value="DUF6807"/>
</dbReference>
<dbReference type="PANTHER" id="PTHR13318:SF95">
    <property type="entry name" value="F-BOX PROTEIN YLR352W"/>
    <property type="match status" value="1"/>
</dbReference>
<dbReference type="AlphaFoldDB" id="A0A5C6FKL2"/>
<dbReference type="Proteomes" id="UP000316476">
    <property type="component" value="Unassembled WGS sequence"/>
</dbReference>
<organism evidence="2 3">
    <name type="scientific">Crateriforma conspicua</name>
    <dbReference type="NCBI Taxonomy" id="2527996"/>
    <lineage>
        <taxon>Bacteria</taxon>
        <taxon>Pseudomonadati</taxon>
        <taxon>Planctomycetota</taxon>
        <taxon>Planctomycetia</taxon>
        <taxon>Planctomycetales</taxon>
        <taxon>Planctomycetaceae</taxon>
        <taxon>Crateriforma</taxon>
    </lineage>
</organism>
<feature type="chain" id="PRO_5023112071" evidence="1">
    <location>
        <begin position="24"/>
        <end position="688"/>
    </location>
</feature>
<evidence type="ECO:0000256" key="1">
    <source>
        <dbReference type="SAM" id="SignalP"/>
    </source>
</evidence>
<dbReference type="InterPro" id="IPR032675">
    <property type="entry name" value="LRR_dom_sf"/>
</dbReference>
<reference evidence="2 3" key="1">
    <citation type="submission" date="2019-02" db="EMBL/GenBank/DDBJ databases">
        <title>Deep-cultivation of Planctomycetes and their phenomic and genomic characterization uncovers novel biology.</title>
        <authorList>
            <person name="Wiegand S."/>
            <person name="Jogler M."/>
            <person name="Boedeker C."/>
            <person name="Pinto D."/>
            <person name="Vollmers J."/>
            <person name="Rivas-Marin E."/>
            <person name="Kohn T."/>
            <person name="Peeters S.H."/>
            <person name="Heuer A."/>
            <person name="Rast P."/>
            <person name="Oberbeckmann S."/>
            <person name="Bunk B."/>
            <person name="Jeske O."/>
            <person name="Meyerdierks A."/>
            <person name="Storesund J.E."/>
            <person name="Kallscheuer N."/>
            <person name="Luecker S."/>
            <person name="Lage O.M."/>
            <person name="Pohl T."/>
            <person name="Merkel B.J."/>
            <person name="Hornburger P."/>
            <person name="Mueller R.-W."/>
            <person name="Bruemmer F."/>
            <person name="Labrenz M."/>
            <person name="Spormann A.M."/>
            <person name="Op Den Camp H."/>
            <person name="Overmann J."/>
            <person name="Amann R."/>
            <person name="Jetten M.S.M."/>
            <person name="Mascher T."/>
            <person name="Medema M.H."/>
            <person name="Devos D.P."/>
            <person name="Kaster A.-K."/>
            <person name="Ovreas L."/>
            <person name="Rohde M."/>
            <person name="Galperin M.Y."/>
            <person name="Jogler C."/>
        </authorList>
    </citation>
    <scope>NUCLEOTIDE SEQUENCE [LARGE SCALE GENOMIC DNA]</scope>
    <source>
        <strain evidence="2 3">V7</strain>
    </source>
</reference>
<dbReference type="SUPFAM" id="SSF52058">
    <property type="entry name" value="L domain-like"/>
    <property type="match status" value="1"/>
</dbReference>
<name>A0A5C6FKL2_9PLAN</name>
<feature type="signal peptide" evidence="1">
    <location>
        <begin position="1"/>
        <end position="23"/>
    </location>
</feature>
<dbReference type="EMBL" id="SJPZ01000002">
    <property type="protein sequence ID" value="TWU61834.1"/>
    <property type="molecule type" value="Genomic_DNA"/>
</dbReference>
<dbReference type="Pfam" id="PF14100">
    <property type="entry name" value="DUF6807"/>
    <property type="match status" value="1"/>
</dbReference>
<dbReference type="PANTHER" id="PTHR13318">
    <property type="entry name" value="PARTNER OF PAIRED, ISOFORM B-RELATED"/>
    <property type="match status" value="1"/>
</dbReference>
<sequence length="688" mass="74961" precursor="true">MRRSGLRLITALAVCVAGLTQLAIRMDAATPPDIASIRQAIEDCGGHLELDDQGRPIKVDLAADRGSADQAGFDAAIQCKTLTSLRLRAPGLSEADLAKIRSLSSLQKLSLQDVRIDDDFVADVIAELADLRRLTLRNTPGVSKLQAIASLPNLTHLSLIDLPIDGPSLSALSNAPKLAALDLRMCSRLSGRDFDALHNVANLKDLKLGGYGIDNESMRSIASIDKLSNLTIEDASIDAVGIQALAPIAGQLQALSFARCAALDDTALQFVSRLPSLRSLMLRDMPVTGTFLKSLAAPANLETLGLRQTFLIDKTFDAIAQCGELKRLDLPENFLPPGAIAKIATLSKLQILNLSSCSLDDASLEPLKQLENLQTLHLDGNPNLSRDAAARILDQSSSTTPSASCRIVSTQTSTECQFDGQTLWRYHHNPAEGKPYFHPLAAIGRDPFTDLRPEDHPWHRGLWFSWKFIDGVNYWEENRETGQSDGQTRLLSTRQSTDPSGGLLIEQALAYAPYSEASPVTTESRTLAISAPEKSPEYHIDWTSQFSASETALTLDRTPIAGQLRGKTYGGYAGLSIRMNAKMQSGSFFNADGQSGLHCHGKASPWMIFQHDSAGSLLFMDHPNNFSSPTKWYVTPSMPYFSPAVLFDAGETIAAEETRTLRYRIVVSSQTFSAKDVQSRWANWIAQN</sequence>
<dbReference type="GO" id="GO:0031146">
    <property type="term" value="P:SCF-dependent proteasomal ubiquitin-dependent protein catabolic process"/>
    <property type="evidence" value="ECO:0007669"/>
    <property type="project" value="TreeGrafter"/>
</dbReference>
<keyword evidence="1" id="KW-0732">Signal</keyword>
<proteinExistence type="predicted"/>
<dbReference type="Gene3D" id="3.80.10.10">
    <property type="entry name" value="Ribonuclease Inhibitor"/>
    <property type="match status" value="2"/>
</dbReference>
<comment type="caution">
    <text evidence="2">The sequence shown here is derived from an EMBL/GenBank/DDBJ whole genome shotgun (WGS) entry which is preliminary data.</text>
</comment>
<dbReference type="GO" id="GO:0019005">
    <property type="term" value="C:SCF ubiquitin ligase complex"/>
    <property type="evidence" value="ECO:0007669"/>
    <property type="project" value="TreeGrafter"/>
</dbReference>
<accession>A0A5C6FKL2</accession>
<dbReference type="RefSeq" id="WP_197137783.1">
    <property type="nucleotide sequence ID" value="NZ_SJPZ01000002.1"/>
</dbReference>
<evidence type="ECO:0000313" key="2">
    <source>
        <dbReference type="EMBL" id="TWU61834.1"/>
    </source>
</evidence>